<dbReference type="HAMAP" id="MF_01518">
    <property type="entry name" value="Adenine_deamin"/>
    <property type="match status" value="1"/>
</dbReference>
<dbReference type="OrthoDB" id="9766983at2"/>
<dbReference type="GO" id="GO:0000034">
    <property type="term" value="F:adenine deaminase activity"/>
    <property type="evidence" value="ECO:0007669"/>
    <property type="project" value="UniProtKB-UniRule"/>
</dbReference>
<evidence type="ECO:0000256" key="6">
    <source>
        <dbReference type="HAMAP-Rule" id="MF_01518"/>
    </source>
</evidence>
<dbReference type="EC" id="3.5.4.2" evidence="2 6"/>
<dbReference type="Pfam" id="PF01979">
    <property type="entry name" value="Amidohydro_1"/>
    <property type="match status" value="1"/>
</dbReference>
<sequence length="614" mass="65268">MPLHKQNNGKHIVNTIADWSDCAATLVDVATGRKPADTVVRNGRWVNVHSGEIIPNTDIAISCGRFAYVGPDASHAIGEDTVVIEANDRYLVPGLCDAHMHVESGMVTVTEFARAVIPHGTTSMFIDPHEIGNVLGLEGVRLMHDEAMTQPVNVFVQMPSCVPSAPGLEHAGAELGIDEVAAAMQWPNIVGLGEVMNFPGVSNNDPKMLGVIAATMKAGKTIGGHYASSDLGLPFHGYVAGGPADDHEGTQLEDAIARVRQGMRSMLRLGSAWYDVAPQIKAVTEHGLDPRYFILCTDDCHSGTLINDGHMNRVVRHAIAQGLKPITAIQMATLNTAEHFGMERELGSITPGRRADLIISSDLVQLPIELVVARGEVLAENGELTCDIPAASYPDSAKNTVKLGKTLEADDFMISAPEGAGKTVEARVIGVIENQAPTRALQKTLAVSEGQVQMDLTNDVCQIALVERHRATGEVVNGFVSGFGYNTPCAMASTVAHDSHHMIVVGTNQADMALAANRLGEVGGGVTLFADGKELAMVELSIAGLMSEERAEIVAAKAQQLVQAMLACGCSLNNAYMQHSLLALVVIPELRISDVGLIDVTTFSPVSLFVEDTH</sequence>
<dbReference type="InterPro" id="IPR032466">
    <property type="entry name" value="Metal_Hydrolase"/>
</dbReference>
<feature type="domain" description="Amidohydrolase-related" evidence="7">
    <location>
        <begin position="90"/>
        <end position="376"/>
    </location>
</feature>
<dbReference type="InterPro" id="IPR006680">
    <property type="entry name" value="Amidohydro-rel"/>
</dbReference>
<proteinExistence type="inferred from homology"/>
<organism evidence="9 10">
    <name type="scientific">Granulosicoccus antarcticus IMCC3135</name>
    <dbReference type="NCBI Taxonomy" id="1192854"/>
    <lineage>
        <taxon>Bacteria</taxon>
        <taxon>Pseudomonadati</taxon>
        <taxon>Pseudomonadota</taxon>
        <taxon>Gammaproteobacteria</taxon>
        <taxon>Chromatiales</taxon>
        <taxon>Granulosicoccaceae</taxon>
        <taxon>Granulosicoccus</taxon>
    </lineage>
</organism>
<dbReference type="EMBL" id="CP018632">
    <property type="protein sequence ID" value="ASJ71260.1"/>
    <property type="molecule type" value="Genomic_DNA"/>
</dbReference>
<evidence type="ECO:0000313" key="9">
    <source>
        <dbReference type="EMBL" id="ASJ71260.1"/>
    </source>
</evidence>
<keyword evidence="3 6" id="KW-0378">Hydrolase</keyword>
<dbReference type="NCBIfam" id="TIGR01178">
    <property type="entry name" value="ade"/>
    <property type="match status" value="1"/>
</dbReference>
<keyword evidence="4 6" id="KW-0464">Manganese</keyword>
<dbReference type="SUPFAM" id="SSF51556">
    <property type="entry name" value="Metallo-dependent hydrolases"/>
    <property type="match status" value="1"/>
</dbReference>
<comment type="similarity">
    <text evidence="1 6">Belongs to the metallo-dependent hydrolases superfamily. Adenine deaminase family.</text>
</comment>
<dbReference type="Gene3D" id="3.20.20.140">
    <property type="entry name" value="Metal-dependent hydrolases"/>
    <property type="match status" value="1"/>
</dbReference>
<dbReference type="SUPFAM" id="SSF51338">
    <property type="entry name" value="Composite domain of metallo-dependent hydrolases"/>
    <property type="match status" value="1"/>
</dbReference>
<dbReference type="PANTHER" id="PTHR11113:SF2">
    <property type="entry name" value="ADENINE DEAMINASE"/>
    <property type="match status" value="1"/>
</dbReference>
<dbReference type="Proteomes" id="UP000250079">
    <property type="component" value="Chromosome"/>
</dbReference>
<evidence type="ECO:0000256" key="1">
    <source>
        <dbReference type="ARBA" id="ARBA00006773"/>
    </source>
</evidence>
<comment type="cofactor">
    <cofactor evidence="6">
        <name>Mn(2+)</name>
        <dbReference type="ChEBI" id="CHEBI:29035"/>
    </cofactor>
</comment>
<dbReference type="InterPro" id="IPR006679">
    <property type="entry name" value="Adenine_deam"/>
</dbReference>
<dbReference type="InterPro" id="IPR026912">
    <property type="entry name" value="Adenine_deam_C"/>
</dbReference>
<evidence type="ECO:0000256" key="2">
    <source>
        <dbReference type="ARBA" id="ARBA00012782"/>
    </source>
</evidence>
<evidence type="ECO:0000259" key="8">
    <source>
        <dbReference type="Pfam" id="PF13382"/>
    </source>
</evidence>
<evidence type="ECO:0000256" key="4">
    <source>
        <dbReference type="ARBA" id="ARBA00023211"/>
    </source>
</evidence>
<accession>A0A2Z2NR94</accession>
<protein>
    <recommendedName>
        <fullName evidence="2 6">Adenine deaminase</fullName>
        <shortName evidence="6">Adenase</shortName>
        <shortName evidence="6">Adenine aminase</shortName>
        <ecNumber evidence="2 6">3.5.4.2</ecNumber>
    </recommendedName>
</protein>
<gene>
    <name evidence="9" type="primary">adeC</name>
    <name evidence="6" type="synonym">ade</name>
    <name evidence="9" type="ORF">IMCC3135_05740</name>
</gene>
<keyword evidence="10" id="KW-1185">Reference proteome</keyword>
<dbReference type="KEGG" id="gai:IMCC3135_05740"/>
<dbReference type="PANTHER" id="PTHR11113">
    <property type="entry name" value="N-ACETYLGLUCOSAMINE-6-PHOSPHATE DEACETYLASE"/>
    <property type="match status" value="1"/>
</dbReference>
<comment type="catalytic activity">
    <reaction evidence="5 6">
        <text>adenine + H2O + H(+) = hypoxanthine + NH4(+)</text>
        <dbReference type="Rhea" id="RHEA:23688"/>
        <dbReference type="ChEBI" id="CHEBI:15377"/>
        <dbReference type="ChEBI" id="CHEBI:15378"/>
        <dbReference type="ChEBI" id="CHEBI:16708"/>
        <dbReference type="ChEBI" id="CHEBI:17368"/>
        <dbReference type="ChEBI" id="CHEBI:28938"/>
        <dbReference type="EC" id="3.5.4.2"/>
    </reaction>
</comment>
<evidence type="ECO:0000256" key="3">
    <source>
        <dbReference type="ARBA" id="ARBA00022801"/>
    </source>
</evidence>
<dbReference type="Gene3D" id="2.30.40.10">
    <property type="entry name" value="Urease, subunit C, domain 1"/>
    <property type="match status" value="1"/>
</dbReference>
<dbReference type="GO" id="GO:0006146">
    <property type="term" value="P:adenine catabolic process"/>
    <property type="evidence" value="ECO:0007669"/>
    <property type="project" value="InterPro"/>
</dbReference>
<reference evidence="9 10" key="1">
    <citation type="submission" date="2016-12" db="EMBL/GenBank/DDBJ databases">
        <authorList>
            <person name="Song W.-J."/>
            <person name="Kurnit D.M."/>
        </authorList>
    </citation>
    <scope>NUCLEOTIDE SEQUENCE [LARGE SCALE GENOMIC DNA]</scope>
    <source>
        <strain evidence="9 10">IMCC3135</strain>
    </source>
</reference>
<evidence type="ECO:0000259" key="7">
    <source>
        <dbReference type="Pfam" id="PF01979"/>
    </source>
</evidence>
<dbReference type="Pfam" id="PF13382">
    <property type="entry name" value="Adenine_deam_C"/>
    <property type="match status" value="1"/>
</dbReference>
<dbReference type="InterPro" id="IPR011059">
    <property type="entry name" value="Metal-dep_hydrolase_composite"/>
</dbReference>
<dbReference type="CDD" id="cd01295">
    <property type="entry name" value="AdeC"/>
    <property type="match status" value="1"/>
</dbReference>
<evidence type="ECO:0000313" key="10">
    <source>
        <dbReference type="Proteomes" id="UP000250079"/>
    </source>
</evidence>
<feature type="domain" description="Adenine deaminase C-terminal" evidence="8">
    <location>
        <begin position="437"/>
        <end position="603"/>
    </location>
</feature>
<evidence type="ECO:0000256" key="5">
    <source>
        <dbReference type="ARBA" id="ARBA00047720"/>
    </source>
</evidence>
<name>A0A2Z2NR94_9GAMM</name>
<dbReference type="AlphaFoldDB" id="A0A2Z2NR94"/>